<comment type="subcellular location">
    <subcellularLocation>
        <location evidence="3">Cell membrane</location>
        <topology evidence="3">Multi-pass membrane protein</topology>
    </subcellularLocation>
    <subcellularLocation>
        <location evidence="1">Membrane raft</location>
    </subcellularLocation>
    <subcellularLocation>
        <location evidence="2">Secreted</location>
    </subcellularLocation>
</comment>
<evidence type="ECO:0000256" key="10">
    <source>
        <dbReference type="ARBA" id="ARBA00022692"/>
    </source>
</evidence>
<keyword evidence="20 30" id="KW-0675">Receptor</keyword>
<dbReference type="Pfam" id="PF01825">
    <property type="entry name" value="GPS"/>
    <property type="match status" value="1"/>
</dbReference>
<evidence type="ECO:0000256" key="13">
    <source>
        <dbReference type="ARBA" id="ARBA00022843"/>
    </source>
</evidence>
<evidence type="ECO:0000256" key="6">
    <source>
        <dbReference type="ARBA" id="ARBA00022473"/>
    </source>
</evidence>
<dbReference type="Pfam" id="PF18587">
    <property type="entry name" value="PLL"/>
    <property type="match status" value="1"/>
</dbReference>
<feature type="chain" id="PRO_5046615803" description="Adhesion G-protein coupled receptor G1" evidence="27">
    <location>
        <begin position="20"/>
        <end position="775"/>
    </location>
</feature>
<evidence type="ECO:0000256" key="9">
    <source>
        <dbReference type="ARBA" id="ARBA00022674"/>
    </source>
</evidence>
<dbReference type="PRINTS" id="PR00249">
    <property type="entry name" value="GPCRSECRETIN"/>
</dbReference>
<sequence length="775" mass="86626">MFSVQGLSPSLLLLSPCHGVPSAASASSGAQSRGHREDFRFCGQRNQTHRSSLRYKPTPDLRISIENSEEALTVHAPFAAAHSASRSFPEPRGLYHFCLYWNRHAGRLHLLYGKHDFLLSDKASSLLCFRHQEESLAPGLPLFATSVTSWWNPQNISLPSAARFTFSFHSSPHMAAHNASVDMCELKRDLQLLSQFLKHPQKASRRPSATPASQQLQNLESKLTSVRFVGDTVSFEEDRVNATVWKLQPTAGLQDLHIHSRQEEEQSEILEYSVRLPRTLFQRTRSGRRETEKRLLLVDFSSQALFQDKNSSQVLGEKVLGIVVQNTKVANLTEPLVLTFQHQPQPKNVTLQCVFWVEDPICEYVGISGLDKYLEEKWSLGMGEVGLITEGFLEKVSSPGHWSSAGCETVRREMQTSCFCNHLTYFAVLMVSSVELDTVHRHYLSLLSYVGCVISALACVVTIAAYLWSRRKPRDYTIKVHMNLLLAVFLLDVSFLLSEPVALTASEAGCRASAIFLHFSLLACLSWMGLEGYNLYRLVVEVFGTYVPGYLLKLSALGWGFPIFLVTLVALVDVDNYGPIILAVHRTPESVIYPSMCWIRDSLVSYITNLGLFSLVFLFNMAMLGSMVVQILRLRPHSQKWSHVLTLLGLSLVLGLPWALIFFSFASGTFQLVVLYLFSIITSFQVWPGPMGARQHVLVVRWGRPESRWLGTEEEGGDGAPPPAEPVPSLPTGFLIFLWYWSMRLQARGGPSPLKSSSDSARLPISSGSTSSSRI</sequence>
<evidence type="ECO:0000256" key="7">
    <source>
        <dbReference type="ARBA" id="ARBA00022475"/>
    </source>
</evidence>
<keyword evidence="7" id="KW-1003">Cell membrane</keyword>
<evidence type="ECO:0000256" key="19">
    <source>
        <dbReference type="ARBA" id="ARBA00023157"/>
    </source>
</evidence>
<reference evidence="30 31" key="1">
    <citation type="submission" date="2023-05" db="EMBL/GenBank/DDBJ databases">
        <title>B98-5 Cell Line De Novo Hybrid Assembly: An Optical Mapping Approach.</title>
        <authorList>
            <person name="Kananen K."/>
            <person name="Auerbach J.A."/>
            <person name="Kautto E."/>
            <person name="Blachly J.S."/>
        </authorList>
    </citation>
    <scope>NUCLEOTIDE SEQUENCE [LARGE SCALE GENOMIC DNA]</scope>
    <source>
        <strain evidence="30">B95-8</strain>
        <tissue evidence="30">Cell line</tissue>
    </source>
</reference>
<evidence type="ECO:0000256" key="2">
    <source>
        <dbReference type="ARBA" id="ARBA00004613"/>
    </source>
</evidence>
<evidence type="ECO:0000259" key="29">
    <source>
        <dbReference type="PROSITE" id="PS50261"/>
    </source>
</evidence>
<feature type="transmembrane region" description="Helical" evidence="26">
    <location>
        <begin position="446"/>
        <end position="468"/>
    </location>
</feature>
<keyword evidence="31" id="KW-1185">Reference proteome</keyword>
<keyword evidence="8" id="KW-0964">Secreted</keyword>
<evidence type="ECO:0000313" key="30">
    <source>
        <dbReference type="EMBL" id="KAK2085131.1"/>
    </source>
</evidence>
<keyword evidence="11 27" id="KW-0732">Signal</keyword>
<comment type="caution">
    <text evidence="30">The sequence shown here is derived from an EMBL/GenBank/DDBJ whole genome shotgun (WGS) entry which is preliminary data.</text>
</comment>
<evidence type="ECO:0000259" key="28">
    <source>
        <dbReference type="PROSITE" id="PS50221"/>
    </source>
</evidence>
<dbReference type="InterPro" id="IPR000203">
    <property type="entry name" value="GPS"/>
</dbReference>
<evidence type="ECO:0000256" key="23">
    <source>
        <dbReference type="ARBA" id="ARBA00033134"/>
    </source>
</evidence>
<dbReference type="InterPro" id="IPR046338">
    <property type="entry name" value="GAIN_dom_sf"/>
</dbReference>
<dbReference type="EMBL" id="JASSZA010000021">
    <property type="protein sequence ID" value="KAK2085131.1"/>
    <property type="molecule type" value="Genomic_DNA"/>
</dbReference>
<keyword evidence="17" id="KW-0297">G-protein coupled receptor</keyword>
<comment type="subunit">
    <text evidence="24">Heterodimer of 2 chains generated by proteolytic processing; the large extracellular N-terminal fragment (ADGRG1 NT) and the membrane-bound C-terminal fragment (ADGRG1-CT) predominantly remain associated and non-covalently linked. ADGRG1 NT self-associates in a trans-trans manner; the homophilic interaction enhances receptor signaling. Interacts with TGM2. Interacts with heparin; leading to the reduction of ADGRG1 shedding. Interacts with COL3A1. Part of a GPCR-tetraspanin complex at least consisting of ADGRG1, CD81, eventually CD9, and GNA11 in which CD81 is enhancing the association of ADGRG1 with GNA11.</text>
</comment>
<dbReference type="InterPro" id="IPR003910">
    <property type="entry name" value="GPR1/GPR3/GPR5"/>
</dbReference>
<keyword evidence="21" id="KW-0325">Glycoprotein</keyword>
<evidence type="ECO:0000256" key="17">
    <source>
        <dbReference type="ARBA" id="ARBA00023040"/>
    </source>
</evidence>
<evidence type="ECO:0000256" key="4">
    <source>
        <dbReference type="ARBA" id="ARBA00010933"/>
    </source>
</evidence>
<keyword evidence="12" id="KW-0221">Differentiation</keyword>
<evidence type="ECO:0000256" key="27">
    <source>
        <dbReference type="SAM" id="SignalP"/>
    </source>
</evidence>
<evidence type="ECO:0000256" key="3">
    <source>
        <dbReference type="ARBA" id="ARBA00004651"/>
    </source>
</evidence>
<keyword evidence="19" id="KW-1015">Disulfide bond</keyword>
<dbReference type="Pfam" id="PF18619">
    <property type="entry name" value="GAIN_A"/>
    <property type="match status" value="1"/>
</dbReference>
<feature type="domain" description="GAIN-B" evidence="28">
    <location>
        <begin position="231"/>
        <end position="436"/>
    </location>
</feature>
<keyword evidence="22" id="KW-0807">Transducer</keyword>
<evidence type="ECO:0000256" key="26">
    <source>
        <dbReference type="SAM" id="Phobius"/>
    </source>
</evidence>
<dbReference type="PROSITE" id="PS50261">
    <property type="entry name" value="G_PROTEIN_RECEP_F2_4"/>
    <property type="match status" value="1"/>
</dbReference>
<dbReference type="Gene3D" id="1.20.1070.10">
    <property type="entry name" value="Rhodopsin 7-helix transmembrane proteins"/>
    <property type="match status" value="1"/>
</dbReference>
<dbReference type="Proteomes" id="UP001266305">
    <property type="component" value="Unassembled WGS sequence"/>
</dbReference>
<evidence type="ECO:0000256" key="21">
    <source>
        <dbReference type="ARBA" id="ARBA00023180"/>
    </source>
</evidence>
<organism evidence="30 31">
    <name type="scientific">Saguinus oedipus</name>
    <name type="common">Cotton-top tamarin</name>
    <name type="synonym">Oedipomidas oedipus</name>
    <dbReference type="NCBI Taxonomy" id="9490"/>
    <lineage>
        <taxon>Eukaryota</taxon>
        <taxon>Metazoa</taxon>
        <taxon>Chordata</taxon>
        <taxon>Craniata</taxon>
        <taxon>Vertebrata</taxon>
        <taxon>Euteleostomi</taxon>
        <taxon>Mammalia</taxon>
        <taxon>Eutheria</taxon>
        <taxon>Euarchontoglires</taxon>
        <taxon>Primates</taxon>
        <taxon>Haplorrhini</taxon>
        <taxon>Platyrrhini</taxon>
        <taxon>Cebidae</taxon>
        <taxon>Callitrichinae</taxon>
        <taxon>Saguinus</taxon>
    </lineage>
</organism>
<evidence type="ECO:0000256" key="25">
    <source>
        <dbReference type="SAM" id="MobiDB-lite"/>
    </source>
</evidence>
<feature type="transmembrane region" description="Helical" evidence="26">
    <location>
        <begin position="550"/>
        <end position="572"/>
    </location>
</feature>
<protein>
    <recommendedName>
        <fullName evidence="5">Adhesion G-protein coupled receptor G1</fullName>
    </recommendedName>
    <alternativeName>
        <fullName evidence="23">G-protein coupled receptor 56</fullName>
    </alternativeName>
</protein>
<dbReference type="PRINTS" id="PR01422">
    <property type="entry name" value="GPR56ORPHANR"/>
</dbReference>
<name>A0ABQ9TKD5_SAGOE</name>
<evidence type="ECO:0000256" key="8">
    <source>
        <dbReference type="ARBA" id="ARBA00022525"/>
    </source>
</evidence>
<accession>A0ABQ9TKD5</accession>
<feature type="signal peptide" evidence="27">
    <location>
        <begin position="1"/>
        <end position="19"/>
    </location>
</feature>
<proteinExistence type="inferred from homology"/>
<feature type="transmembrane region" description="Helical" evidence="26">
    <location>
        <begin position="512"/>
        <end position="530"/>
    </location>
</feature>
<keyword evidence="15" id="KW-0524">Neurogenesis</keyword>
<dbReference type="InterPro" id="IPR017981">
    <property type="entry name" value="GPCR_2-like_7TM"/>
</dbReference>
<evidence type="ECO:0000256" key="24">
    <source>
        <dbReference type="ARBA" id="ARBA00093505"/>
    </source>
</evidence>
<comment type="similarity">
    <text evidence="4">Belongs to the G-protein coupled receptor 2 family. LN-TM7 subfamily.</text>
</comment>
<evidence type="ECO:0000256" key="1">
    <source>
        <dbReference type="ARBA" id="ARBA00004285"/>
    </source>
</evidence>
<evidence type="ECO:0000313" key="31">
    <source>
        <dbReference type="Proteomes" id="UP001266305"/>
    </source>
</evidence>
<keyword evidence="18 26" id="KW-0472">Membrane</keyword>
<evidence type="ECO:0000256" key="15">
    <source>
        <dbReference type="ARBA" id="ARBA00022902"/>
    </source>
</evidence>
<dbReference type="PANTHER" id="PTHR12011:SF318">
    <property type="entry name" value="ADHESION G-PROTEIN COUPLED RECEPTOR G1"/>
    <property type="match status" value="1"/>
</dbReference>
<dbReference type="InterPro" id="IPR000832">
    <property type="entry name" value="GPCR_2_secretin-like"/>
</dbReference>
<feature type="domain" description="G-protein coupled receptors family 2 profile 2" evidence="29">
    <location>
        <begin position="444"/>
        <end position="683"/>
    </location>
</feature>
<feature type="transmembrane region" description="Helical" evidence="26">
    <location>
        <begin position="610"/>
        <end position="632"/>
    </location>
</feature>
<keyword evidence="10 26" id="KW-0812">Transmembrane</keyword>
<dbReference type="InterPro" id="IPR057244">
    <property type="entry name" value="GAIN_B"/>
</dbReference>
<keyword evidence="14" id="KW-0130">Cell adhesion</keyword>
<keyword evidence="9" id="KW-0358">Heparin-binding</keyword>
<evidence type="ECO:0000256" key="20">
    <source>
        <dbReference type="ARBA" id="ARBA00023170"/>
    </source>
</evidence>
<dbReference type="SMART" id="SM00303">
    <property type="entry name" value="GPS"/>
    <property type="match status" value="1"/>
</dbReference>
<evidence type="ECO:0000256" key="12">
    <source>
        <dbReference type="ARBA" id="ARBA00022782"/>
    </source>
</evidence>
<dbReference type="InterPro" id="IPR040679">
    <property type="entry name" value="PLL"/>
</dbReference>
<dbReference type="InterPro" id="IPR040950">
    <property type="entry name" value="ADGRG1_GAIN_A"/>
</dbReference>
<evidence type="ECO:0000256" key="16">
    <source>
        <dbReference type="ARBA" id="ARBA00022989"/>
    </source>
</evidence>
<feature type="region of interest" description="Disordered" evidence="25">
    <location>
        <begin position="752"/>
        <end position="775"/>
    </location>
</feature>
<keyword evidence="16 26" id="KW-1133">Transmembrane helix</keyword>
<evidence type="ECO:0000256" key="5">
    <source>
        <dbReference type="ARBA" id="ARBA00019701"/>
    </source>
</evidence>
<evidence type="ECO:0000256" key="18">
    <source>
        <dbReference type="ARBA" id="ARBA00023136"/>
    </source>
</evidence>
<evidence type="ECO:0000256" key="22">
    <source>
        <dbReference type="ARBA" id="ARBA00023224"/>
    </source>
</evidence>
<dbReference type="Gene3D" id="2.60.220.50">
    <property type="match status" value="1"/>
</dbReference>
<dbReference type="PROSITE" id="PS50221">
    <property type="entry name" value="GAIN_B"/>
    <property type="match status" value="1"/>
</dbReference>
<feature type="compositionally biased region" description="Low complexity" evidence="25">
    <location>
        <begin position="766"/>
        <end position="775"/>
    </location>
</feature>
<keyword evidence="13" id="KW-0832">Ubl conjugation</keyword>
<evidence type="ECO:0000256" key="14">
    <source>
        <dbReference type="ARBA" id="ARBA00022889"/>
    </source>
</evidence>
<keyword evidence="6" id="KW-0217">Developmental protein</keyword>
<feature type="transmembrane region" description="Helical" evidence="26">
    <location>
        <begin position="644"/>
        <end position="663"/>
    </location>
</feature>
<feature type="transmembrane region" description="Helical" evidence="26">
    <location>
        <begin position="480"/>
        <end position="497"/>
    </location>
</feature>
<evidence type="ECO:0000256" key="11">
    <source>
        <dbReference type="ARBA" id="ARBA00022729"/>
    </source>
</evidence>
<feature type="transmembrane region" description="Helical" evidence="26">
    <location>
        <begin position="669"/>
        <end position="687"/>
    </location>
</feature>
<dbReference type="Pfam" id="PF00002">
    <property type="entry name" value="7tm_2"/>
    <property type="match status" value="1"/>
</dbReference>
<gene>
    <name evidence="30" type="primary">ADGRG1</name>
    <name evidence="30" type="ORF">P7K49_036431</name>
</gene>
<dbReference type="PANTHER" id="PTHR12011">
    <property type="entry name" value="ADHESION G-PROTEIN COUPLED RECEPTOR"/>
    <property type="match status" value="1"/>
</dbReference>